<dbReference type="EMBL" id="JARYZI010000013">
    <property type="protein sequence ID" value="MDH8679498.1"/>
    <property type="molecule type" value="Genomic_DNA"/>
</dbReference>
<reference evidence="2 3" key="1">
    <citation type="submission" date="2023-04" db="EMBL/GenBank/DDBJ databases">
        <title>Fusibacter bizertensis strain WBS, isolated from littoral bottom sediments of the Arctic seas - biochemical and genomic analysis.</title>
        <authorList>
            <person name="Brioukhanov A.L."/>
        </authorList>
    </citation>
    <scope>NUCLEOTIDE SEQUENCE [LARGE SCALE GENOMIC DNA]</scope>
    <source>
        <strain evidence="2 3">WBS</strain>
    </source>
</reference>
<protein>
    <submittedName>
        <fullName evidence="2">PIN domain-containing protein</fullName>
    </submittedName>
</protein>
<keyword evidence="3" id="KW-1185">Reference proteome</keyword>
<dbReference type="RefSeq" id="WP_281095395.1">
    <property type="nucleotide sequence ID" value="NZ_JARYZI010000013.1"/>
</dbReference>
<name>A0ABT6NGL6_9FIRM</name>
<proteinExistence type="predicted"/>
<organism evidence="2 3">
    <name type="scientific">Fusibacter bizertensis</name>
    <dbReference type="NCBI Taxonomy" id="1488331"/>
    <lineage>
        <taxon>Bacteria</taxon>
        <taxon>Bacillati</taxon>
        <taxon>Bacillota</taxon>
        <taxon>Clostridia</taxon>
        <taxon>Eubacteriales</taxon>
        <taxon>Eubacteriales Family XII. Incertae Sedis</taxon>
        <taxon>Fusibacter</taxon>
    </lineage>
</organism>
<sequence length="508" mass="60617">MKYIMLDTNIIINLFVRRDISHKPNSYNQLIKLLDYDKAKVILPSIVITETNRHLTREIEKIGASIKELKVSVSKLNWINNVEAIDRFNEKLKPMELSINNLYEEFNFQKDDFIHSSNEMIKFLFQHENVVIIEEDEMLLFKASQRELHKKRPFHYGGKKEDKNSLPDAVIIETLINLKNFIDLNSEDDVYFISNNPKDFSSVEDNGLLHEDILNDLEKNSMIEHVHYSTKFTLTLKDNFKPEFTVIGMYEEIESEAQYEEEIERIQYDYWMEENNREYGGLSSLSVDYEEKISVSDEFEDFTNHIQENLDELSKQFEKYYELLYSFYEELFKYTDEEFQRILNEYHTKEPLYLFTDTDDLDDLRCDIYNKLQEICYQEDYFDVYDFYSLDERFVLGNQIAKFKIDEVEYAINCEGYINPESGETDEVYIQFYKDKTLVSKGEIEIYYGYMNFDEDGNADDGAEESMNFRLEKLYLSLENLFNPILNDIKEKCELLARYANQFGIKVN</sequence>
<evidence type="ECO:0000313" key="3">
    <source>
        <dbReference type="Proteomes" id="UP001158045"/>
    </source>
</evidence>
<dbReference type="Proteomes" id="UP001158045">
    <property type="component" value="Unassembled WGS sequence"/>
</dbReference>
<evidence type="ECO:0000313" key="2">
    <source>
        <dbReference type="EMBL" id="MDH8679498.1"/>
    </source>
</evidence>
<dbReference type="Pfam" id="PF16289">
    <property type="entry name" value="PIN_12"/>
    <property type="match status" value="1"/>
</dbReference>
<evidence type="ECO:0000259" key="1">
    <source>
        <dbReference type="Pfam" id="PF16289"/>
    </source>
</evidence>
<dbReference type="InterPro" id="IPR032557">
    <property type="entry name" value="DUF4935"/>
</dbReference>
<accession>A0ABT6NGL6</accession>
<feature type="domain" description="DUF4935" evidence="1">
    <location>
        <begin position="4"/>
        <end position="200"/>
    </location>
</feature>
<gene>
    <name evidence="2" type="ORF">QE109_15170</name>
</gene>
<comment type="caution">
    <text evidence="2">The sequence shown here is derived from an EMBL/GenBank/DDBJ whole genome shotgun (WGS) entry which is preliminary data.</text>
</comment>